<dbReference type="RefSeq" id="WP_091073436.1">
    <property type="nucleotide sequence ID" value="NZ_LT629799.1"/>
</dbReference>
<dbReference type="EMBL" id="LT629799">
    <property type="protein sequence ID" value="SDU84917.1"/>
    <property type="molecule type" value="Genomic_DNA"/>
</dbReference>
<keyword evidence="3" id="KW-1185">Reference proteome</keyword>
<name>A0A1H2LV96_9ACTN</name>
<dbReference type="CDD" id="cd04301">
    <property type="entry name" value="NAT_SF"/>
    <property type="match status" value="1"/>
</dbReference>
<dbReference type="PANTHER" id="PTHR31435:SF10">
    <property type="entry name" value="BSR4717 PROTEIN"/>
    <property type="match status" value="1"/>
</dbReference>
<dbReference type="STRING" id="546874.SAMN04488544_0912"/>
<dbReference type="InterPro" id="IPR031165">
    <property type="entry name" value="GNAT_YJDJ"/>
</dbReference>
<dbReference type="Pfam" id="PF14542">
    <property type="entry name" value="Acetyltransf_CG"/>
    <property type="match status" value="1"/>
</dbReference>
<dbReference type="Gene3D" id="3.40.630.30">
    <property type="match status" value="1"/>
</dbReference>
<accession>A0A1H2LV96</accession>
<evidence type="ECO:0000259" key="1">
    <source>
        <dbReference type="PROSITE" id="PS51729"/>
    </source>
</evidence>
<organism evidence="2 3">
    <name type="scientific">Microlunatus sagamiharensis</name>
    <dbReference type="NCBI Taxonomy" id="546874"/>
    <lineage>
        <taxon>Bacteria</taxon>
        <taxon>Bacillati</taxon>
        <taxon>Actinomycetota</taxon>
        <taxon>Actinomycetes</taxon>
        <taxon>Propionibacteriales</taxon>
        <taxon>Propionibacteriaceae</taxon>
        <taxon>Microlunatus</taxon>
    </lineage>
</organism>
<protein>
    <recommendedName>
        <fullName evidence="1">N-acetyltransferase domain-containing protein</fullName>
    </recommendedName>
</protein>
<dbReference type="AlphaFoldDB" id="A0A1H2LV96"/>
<dbReference type="SUPFAM" id="SSF55729">
    <property type="entry name" value="Acyl-CoA N-acyltransferases (Nat)"/>
    <property type="match status" value="1"/>
</dbReference>
<reference evidence="3" key="1">
    <citation type="submission" date="2016-10" db="EMBL/GenBank/DDBJ databases">
        <authorList>
            <person name="Varghese N."/>
            <person name="Submissions S."/>
        </authorList>
    </citation>
    <scope>NUCLEOTIDE SEQUENCE [LARGE SCALE GENOMIC DNA]</scope>
    <source>
        <strain evidence="3">DSM 21743</strain>
    </source>
</reference>
<feature type="domain" description="N-acetyltransferase" evidence="1">
    <location>
        <begin position="8"/>
        <end position="94"/>
    </location>
</feature>
<dbReference type="InterPro" id="IPR016181">
    <property type="entry name" value="Acyl_CoA_acyltransferase"/>
</dbReference>
<dbReference type="InterPro" id="IPR045057">
    <property type="entry name" value="Gcn5-rel_NAT"/>
</dbReference>
<dbReference type="Proteomes" id="UP000198825">
    <property type="component" value="Chromosome I"/>
</dbReference>
<dbReference type="PANTHER" id="PTHR31435">
    <property type="entry name" value="PROTEIN NATD1"/>
    <property type="match status" value="1"/>
</dbReference>
<evidence type="ECO:0000313" key="2">
    <source>
        <dbReference type="EMBL" id="SDU84917.1"/>
    </source>
</evidence>
<dbReference type="OrthoDB" id="5405911at2"/>
<dbReference type="PROSITE" id="PS51729">
    <property type="entry name" value="GNAT_YJDJ"/>
    <property type="match status" value="1"/>
</dbReference>
<sequence length="94" mass="10382">MSDDVQTTRDDERSRYEGRIDGQVVTVLDFVRQGDVLTLTHTGTEPAFRGRGLASTVTGAALDDVRSRGEKVRPSCPFAVDFLDAHPEYADLRV</sequence>
<evidence type="ECO:0000313" key="3">
    <source>
        <dbReference type="Proteomes" id="UP000198825"/>
    </source>
</evidence>
<proteinExistence type="predicted"/>
<gene>
    <name evidence="2" type="ORF">SAMN04488544_0912</name>
</gene>